<dbReference type="AlphaFoldDB" id="A0A093VF66"/>
<sequence length="495" mass="54826">MDEEADWHPPLTVDEGPPSRELSLEAALEAGARIACLQEPPVDMPTRPYKTELSRDGIRGEKVPSTSIIDLTISNQALGLLDSWEIETDGLTTSDHLVIWASWECPEDIEDSPQEATITGWQIGALTEDKKALEAAISTLGELMSAQPSLTDDCSLRDVEREAKWIEQSLTDVLRQYAKPIRLCARSKRWWGPHTIEARGYTRRLVRLITPESLVRIATVRPEKRTMPLSGGLKRQCWEAFLQGTDKGVLTEQKRCWAALRYTKPNTNGTTPALIDPVSKRVIAAKFSEKEILFREQAFPQGPESSAEIELLEPGDAYKLANKTAVRDALFSQGIEKAPGTDLLNFRAIRLLWCLDQGRVIALVRQCLRLGIHPAAWKTAKGILLRKPGKGIYMVAKAYRVISLLKCLGKVVEKPVAGLITDYAEAQGLFYEGQFGARRQRSAVAAVVCLIGEIENAWGNGKLGACLFMDIKGAFDYVVSIEQAYRGSPGHGMET</sequence>
<keyword evidence="1" id="KW-0808">Transferase</keyword>
<evidence type="ECO:0000313" key="1">
    <source>
        <dbReference type="EMBL" id="KFX45336.1"/>
    </source>
</evidence>
<accession>A0A093VF66</accession>
<gene>
    <name evidence="1" type="ORF">GQ26_0241640</name>
</gene>
<protein>
    <submittedName>
        <fullName evidence="1">Putative RNA-directed DNA polymerase from transposon X-element</fullName>
    </submittedName>
</protein>
<proteinExistence type="predicted"/>
<organism evidence="1">
    <name type="scientific">Talaromyces marneffei PM1</name>
    <dbReference type="NCBI Taxonomy" id="1077442"/>
    <lineage>
        <taxon>Eukaryota</taxon>
        <taxon>Fungi</taxon>
        <taxon>Dikarya</taxon>
        <taxon>Ascomycota</taxon>
        <taxon>Pezizomycotina</taxon>
        <taxon>Eurotiomycetes</taxon>
        <taxon>Eurotiomycetidae</taxon>
        <taxon>Eurotiales</taxon>
        <taxon>Trichocomaceae</taxon>
        <taxon>Talaromyces</taxon>
        <taxon>Talaromyces sect. Talaromyces</taxon>
    </lineage>
</organism>
<dbReference type="eggNOG" id="KOG1075">
    <property type="taxonomic scope" value="Eukaryota"/>
</dbReference>
<name>A0A093VF66_TALMA</name>
<reference evidence="1" key="1">
    <citation type="journal article" date="2014" name="PLoS Genet.">
        <title>Signature Gene Expression Reveals Novel Clues to the Molecular Mechanisms of Dimorphic Transition in Penicillium marneffei.</title>
        <authorList>
            <person name="Yang E."/>
            <person name="Wang G."/>
            <person name="Cai J."/>
            <person name="Woo P.C."/>
            <person name="Lau S.K."/>
            <person name="Yuen K.-Y."/>
            <person name="Chow W.-N."/>
            <person name="Lin X."/>
        </authorList>
    </citation>
    <scope>NUCLEOTIDE SEQUENCE [LARGE SCALE GENOMIC DNA]</scope>
    <source>
        <strain evidence="1">PM1</strain>
    </source>
</reference>
<dbReference type="PANTHER" id="PTHR33481">
    <property type="entry name" value="REVERSE TRANSCRIPTASE"/>
    <property type="match status" value="1"/>
</dbReference>
<dbReference type="GO" id="GO:0003964">
    <property type="term" value="F:RNA-directed DNA polymerase activity"/>
    <property type="evidence" value="ECO:0007669"/>
    <property type="project" value="UniProtKB-KW"/>
</dbReference>
<keyword evidence="1" id="KW-0695">RNA-directed DNA polymerase</keyword>
<comment type="caution">
    <text evidence="1">The sequence shown here is derived from an EMBL/GenBank/DDBJ whole genome shotgun (WGS) entry which is preliminary data.</text>
</comment>
<dbReference type="HOGENOM" id="CLU_000680_23_8_1"/>
<keyword evidence="1" id="KW-0548">Nucleotidyltransferase</keyword>
<dbReference type="EMBL" id="JPOX01000024">
    <property type="protein sequence ID" value="KFX45336.1"/>
    <property type="molecule type" value="Genomic_DNA"/>
</dbReference>
<dbReference type="PANTHER" id="PTHR33481:SF1">
    <property type="entry name" value="ENDONUCLEASE_EXONUCLEASE_PHOSPHATASE DOMAIN-CONTAINING PROTEIN-RELATED"/>
    <property type="match status" value="1"/>
</dbReference>